<evidence type="ECO:0000313" key="2">
    <source>
        <dbReference type="Proteomes" id="UP000070587"/>
    </source>
</evidence>
<reference evidence="1 2" key="2">
    <citation type="journal article" date="2016" name="Int. J. Syst. Evol. Microbiol.">
        <title>Pyrococcus kukulkanii sp. nov., a hyperthermophilic, piezophilic archaeon isolated from a deep-sea hydrothermal vent.</title>
        <authorList>
            <person name="Callac N."/>
            <person name="Oger P."/>
            <person name="Lesongeur F."/>
            <person name="Rattray J.E."/>
            <person name="Vannier P."/>
            <person name="Michoud G."/>
            <person name="Beauverger M."/>
            <person name="Gayet N."/>
            <person name="Rouxel O."/>
            <person name="Jebbar M."/>
            <person name="Godfroy A."/>
        </authorList>
    </citation>
    <scope>NUCLEOTIDE SEQUENCE [LARGE SCALE GENOMIC DNA]</scope>
    <source>
        <strain evidence="1 2">NCB100</strain>
    </source>
</reference>
<organism evidence="1 2">
    <name type="scientific">Pyrococcus kukulkanii</name>
    <dbReference type="NCBI Taxonomy" id="1609559"/>
    <lineage>
        <taxon>Archaea</taxon>
        <taxon>Methanobacteriati</taxon>
        <taxon>Methanobacteriota</taxon>
        <taxon>Thermococci</taxon>
        <taxon>Thermococcales</taxon>
        <taxon>Thermococcaceae</taxon>
        <taxon>Pyrococcus</taxon>
    </lineage>
</organism>
<protein>
    <submittedName>
        <fullName evidence="1">Uncharacterized protein</fullName>
    </submittedName>
</protein>
<dbReference type="EMBL" id="CP010835">
    <property type="protein sequence ID" value="AMM54178.1"/>
    <property type="molecule type" value="Genomic_DNA"/>
</dbReference>
<dbReference type="KEGG" id="pyc:TQ32_06585"/>
<reference evidence="2" key="1">
    <citation type="submission" date="2015-02" db="EMBL/GenBank/DDBJ databases">
        <title>Pyrococcus kukulkanii sp. nov., a novel hyperthermophilic archaeon isolated from a deep-sea hydrothermal vent at the Guaymas Basin.</title>
        <authorList>
            <person name="Oger P.M."/>
            <person name="Callac N."/>
            <person name="Jebbar M."/>
            <person name="Godfroy A."/>
        </authorList>
    </citation>
    <scope>NUCLEOTIDE SEQUENCE [LARGE SCALE GENOMIC DNA]</scope>
    <source>
        <strain evidence="2">NCB100</strain>
    </source>
</reference>
<dbReference type="Proteomes" id="UP000070587">
    <property type="component" value="Chromosome"/>
</dbReference>
<evidence type="ECO:0000313" key="1">
    <source>
        <dbReference type="EMBL" id="AMM54178.1"/>
    </source>
</evidence>
<dbReference type="AlphaFoldDB" id="A0A127BA23"/>
<sequence>MKVAGLLGLIAKLAGRGEELLERLDRFDEELVSNPKKALWKVATYPVDTSIKFRPSGRYRRIRDL</sequence>
<proteinExistence type="predicted"/>
<accession>A0A127BA23</accession>
<gene>
    <name evidence="1" type="ORF">TQ32_06585</name>
</gene>
<dbReference type="PATRIC" id="fig|1609559.3.peg.1381"/>
<name>A0A127BA23_9EURY</name>